<comment type="caution">
    <text evidence="1">The sequence shown here is derived from an EMBL/GenBank/DDBJ whole genome shotgun (WGS) entry which is preliminary data.</text>
</comment>
<organism evidence="1 2">
    <name type="scientific">Vitis vinifera</name>
    <name type="common">Grape</name>
    <dbReference type="NCBI Taxonomy" id="29760"/>
    <lineage>
        <taxon>Eukaryota</taxon>
        <taxon>Viridiplantae</taxon>
        <taxon>Streptophyta</taxon>
        <taxon>Embryophyta</taxon>
        <taxon>Tracheophyta</taxon>
        <taxon>Spermatophyta</taxon>
        <taxon>Magnoliopsida</taxon>
        <taxon>eudicotyledons</taxon>
        <taxon>Gunneridae</taxon>
        <taxon>Pentapetalae</taxon>
        <taxon>rosids</taxon>
        <taxon>Vitales</taxon>
        <taxon>Vitaceae</taxon>
        <taxon>Viteae</taxon>
        <taxon>Vitis</taxon>
    </lineage>
</organism>
<proteinExistence type="predicted"/>
<sequence length="279" mass="31750">MIRDLFDFRWPESIKMDPTKWDRSRRCTYHKDHDHTTKQCRSLHYLVERLIRARHMKQYVHTTGGQRETTQDLVVQALTTIATPRVVINYIHGGPAEDKYNSKWKRQRLLCVAFVRERISSINTLVLTLGISGFDVRRVLIDPGSSVELLQMSAYRQMGLPSSTLKNPRWLLSGYNRATTTSLTDVVLPVQAGPVTLNVQFSVVEDLSIFNVIMGRAWIHGMKVIPSSYHQMVSCLIEGGQIDLLGSQLVARQCCQVVLDSRHPASDETSMEPSNAKKQ</sequence>
<dbReference type="Proteomes" id="UP000288805">
    <property type="component" value="Unassembled WGS sequence"/>
</dbReference>
<dbReference type="AlphaFoldDB" id="A0A438CFH3"/>
<name>A0A438CFH3_VITVI</name>
<dbReference type="PANTHER" id="PTHR33240:SF15">
    <property type="entry name" value="GAG-PRO-LIKE PROTEIN"/>
    <property type="match status" value="1"/>
</dbReference>
<evidence type="ECO:0000313" key="1">
    <source>
        <dbReference type="EMBL" id="RVW21973.1"/>
    </source>
</evidence>
<gene>
    <name evidence="1" type="ORF">CK203_110253</name>
</gene>
<dbReference type="InterPro" id="IPR021109">
    <property type="entry name" value="Peptidase_aspartic_dom_sf"/>
</dbReference>
<protein>
    <submittedName>
        <fullName evidence="1">Uncharacterized protein</fullName>
    </submittedName>
</protein>
<dbReference type="EMBL" id="QGNW01002257">
    <property type="protein sequence ID" value="RVW21973.1"/>
    <property type="molecule type" value="Genomic_DNA"/>
</dbReference>
<dbReference type="CDD" id="cd00303">
    <property type="entry name" value="retropepsin_like"/>
    <property type="match status" value="1"/>
</dbReference>
<reference evidence="1 2" key="1">
    <citation type="journal article" date="2018" name="PLoS Genet.">
        <title>Population sequencing reveals clonal diversity and ancestral inbreeding in the grapevine cultivar Chardonnay.</title>
        <authorList>
            <person name="Roach M.J."/>
            <person name="Johnson D.L."/>
            <person name="Bohlmann J."/>
            <person name="van Vuuren H.J."/>
            <person name="Jones S.J."/>
            <person name="Pretorius I.S."/>
            <person name="Schmidt S.A."/>
            <person name="Borneman A.R."/>
        </authorList>
    </citation>
    <scope>NUCLEOTIDE SEQUENCE [LARGE SCALE GENOMIC DNA]</scope>
    <source>
        <strain evidence="2">cv. Chardonnay</strain>
        <tissue evidence="1">Leaf</tissue>
    </source>
</reference>
<evidence type="ECO:0000313" key="2">
    <source>
        <dbReference type="Proteomes" id="UP000288805"/>
    </source>
</evidence>
<dbReference type="PANTHER" id="PTHR33240">
    <property type="entry name" value="OS08G0508500 PROTEIN"/>
    <property type="match status" value="1"/>
</dbReference>
<dbReference type="Gene3D" id="2.40.70.10">
    <property type="entry name" value="Acid Proteases"/>
    <property type="match status" value="1"/>
</dbReference>
<accession>A0A438CFH3</accession>